<dbReference type="EMBL" id="CP006736">
    <property type="protein sequence ID" value="AHA66256.1"/>
    <property type="molecule type" value="Genomic_DNA"/>
</dbReference>
<dbReference type="Proteomes" id="UP000031647">
    <property type="component" value="Chromosome"/>
</dbReference>
<dbReference type="HOGENOM" id="CLU_3376016_0_0_6"/>
<protein>
    <submittedName>
        <fullName evidence="1">Uncharacterized protein</fullName>
    </submittedName>
</protein>
<gene>
    <name evidence="1" type="ORF">Asd1617_03429</name>
</gene>
<accession>A0A0A6ZX75</accession>
<evidence type="ECO:0000313" key="1">
    <source>
        <dbReference type="EMBL" id="AHA66256.1"/>
    </source>
</evidence>
<proteinExistence type="predicted"/>
<reference evidence="1 2" key="1">
    <citation type="submission" date="2013-09" db="EMBL/GenBank/DDBJ databases">
        <title>Comparative genomics of Sd1617 to representative strains in evaluating its pathogenesis.</title>
        <authorList>
            <person name="Aksomboon Vongsawan A."/>
            <person name="Kapatral V."/>
            <person name="Vaisvil B."/>
            <person name="Serichantalergs O."/>
            <person name="Hale T.L."/>
            <person name="Mason C.J."/>
        </authorList>
    </citation>
    <scope>NUCLEOTIDE SEQUENCE [LARGE SCALE GENOMIC DNA]</scope>
    <source>
        <strain evidence="1 2">1617</strain>
    </source>
</reference>
<sequence length="34" mass="4109">MFVTDYFRYSAVEKSKNWKNNLNIIKIHLAHIVD</sequence>
<organism evidence="1 2">
    <name type="scientific">Shigella dysenteriae 1617</name>
    <dbReference type="NCBI Taxonomy" id="754093"/>
    <lineage>
        <taxon>Bacteria</taxon>
        <taxon>Pseudomonadati</taxon>
        <taxon>Pseudomonadota</taxon>
        <taxon>Gammaproteobacteria</taxon>
        <taxon>Enterobacterales</taxon>
        <taxon>Enterobacteriaceae</taxon>
        <taxon>Shigella</taxon>
    </lineage>
</organism>
<dbReference type="AlphaFoldDB" id="A0A0A6ZX75"/>
<name>A0A0A6ZX75_SHIDY</name>
<dbReference type="KEGG" id="sdz:Asd1617_03429"/>
<dbReference type="PATRIC" id="fig|754093.4.peg.3336"/>
<evidence type="ECO:0000313" key="2">
    <source>
        <dbReference type="Proteomes" id="UP000031647"/>
    </source>
</evidence>